<dbReference type="RefSeq" id="WP_253332101.1">
    <property type="nucleotide sequence ID" value="NZ_JAMYXC010000155.1"/>
</dbReference>
<dbReference type="Proteomes" id="UP001139477">
    <property type="component" value="Unassembled WGS sequence"/>
</dbReference>
<organism evidence="1 2">
    <name type="scientific">Limimaricola litoreus</name>
    <dbReference type="NCBI Taxonomy" id="2955316"/>
    <lineage>
        <taxon>Bacteria</taxon>
        <taxon>Pseudomonadati</taxon>
        <taxon>Pseudomonadota</taxon>
        <taxon>Alphaproteobacteria</taxon>
        <taxon>Rhodobacterales</taxon>
        <taxon>Paracoccaceae</taxon>
        <taxon>Limimaricola</taxon>
    </lineage>
</organism>
<proteinExistence type="predicted"/>
<sequence length="110" mass="11535">MAAQDLTRPDGTVALDALLDALQLTETDLALALGVPRASPDTPSQRELQDLVEILATVSSWAGSLPQAFAWFSTQTLPSFGGKTAADLVREGRAEAVKSYAARMALGGYA</sequence>
<reference evidence="1" key="1">
    <citation type="submission" date="2022-06" db="EMBL/GenBank/DDBJ databases">
        <title>Limimaricola sediminis sp. nov., isolated from an intertidal sediment.</title>
        <authorList>
            <person name="Shao X."/>
        </authorList>
    </citation>
    <scope>NUCLEOTIDE SEQUENCE</scope>
    <source>
        <strain evidence="1">ASW11-118</strain>
    </source>
</reference>
<dbReference type="EMBL" id="JAMYXC010000155">
    <property type="protein sequence ID" value="MCP1168904.1"/>
    <property type="molecule type" value="Genomic_DNA"/>
</dbReference>
<evidence type="ECO:0000313" key="2">
    <source>
        <dbReference type="Proteomes" id="UP001139477"/>
    </source>
</evidence>
<evidence type="ECO:0008006" key="3">
    <source>
        <dbReference type="Google" id="ProtNLM"/>
    </source>
</evidence>
<evidence type="ECO:0000313" key="1">
    <source>
        <dbReference type="EMBL" id="MCP1168904.1"/>
    </source>
</evidence>
<protein>
    <recommendedName>
        <fullName evidence="3">Antitoxin Xre/MbcA/ParS-like toxin-binding domain-containing protein</fullName>
    </recommendedName>
</protein>
<comment type="caution">
    <text evidence="1">The sequence shown here is derived from an EMBL/GenBank/DDBJ whole genome shotgun (WGS) entry which is preliminary data.</text>
</comment>
<keyword evidence="2" id="KW-1185">Reference proteome</keyword>
<accession>A0A9X2FP85</accession>
<gene>
    <name evidence="1" type="ORF">NHG85_10270</name>
</gene>
<name>A0A9X2FP85_9RHOB</name>
<dbReference type="AlphaFoldDB" id="A0A9X2FP85"/>